<keyword evidence="3" id="KW-0645">Protease</keyword>
<sequence length="194" mass="22272">MAQGKRAPPPRRDVRVYHERQQLWRCGLHATNALLKRRAYSAADFSKIADDLMAGQRSSWFHPHRSMLGLGDYDVNVLMVALDKYAIQTNWVSETASLEEIIRANPKMKGFLVNVPSQFGLPSFMAPANSLFGDRKHWIAVPRYYSHFHLVDSKTTPSRFEKEVDLIRYLEKVRKASGHVLYLVDKSESDQPVD</sequence>
<dbReference type="Proteomes" id="UP000012073">
    <property type="component" value="Unassembled WGS sequence"/>
</dbReference>
<comment type="catalytic activity">
    <reaction evidence="1">
        <text>Thiol-dependent hydrolysis of ester, thioester, amide, peptide and isopeptide bonds formed by the C-terminal Gly of ubiquitin (a 76-residue protein attached to proteins as an intracellular targeting signal).</text>
        <dbReference type="EC" id="3.4.19.12"/>
    </reaction>
</comment>
<feature type="active site" evidence="6">
    <location>
        <position position="26"/>
    </location>
</feature>
<evidence type="ECO:0000256" key="4">
    <source>
        <dbReference type="ARBA" id="ARBA00022786"/>
    </source>
</evidence>
<dbReference type="InterPro" id="IPR040053">
    <property type="entry name" value="JOSD1/2"/>
</dbReference>
<evidence type="ECO:0000256" key="6">
    <source>
        <dbReference type="PROSITE-ProRule" id="PRU00331"/>
    </source>
</evidence>
<dbReference type="GO" id="GO:0016579">
    <property type="term" value="P:protein deubiquitination"/>
    <property type="evidence" value="ECO:0007669"/>
    <property type="project" value="InterPro"/>
</dbReference>
<feature type="domain" description="Josephin" evidence="7">
    <location>
        <begin position="13"/>
        <end position="194"/>
    </location>
</feature>
<dbReference type="AlphaFoldDB" id="R7QKX7"/>
<evidence type="ECO:0000256" key="1">
    <source>
        <dbReference type="ARBA" id="ARBA00000707"/>
    </source>
</evidence>
<dbReference type="InterPro" id="IPR006155">
    <property type="entry name" value="Josephin"/>
</dbReference>
<evidence type="ECO:0000256" key="5">
    <source>
        <dbReference type="ARBA" id="ARBA00022801"/>
    </source>
</evidence>
<dbReference type="KEGG" id="ccp:CHC_T00000525001"/>
<dbReference type="PROSITE" id="PS50957">
    <property type="entry name" value="JOSEPHIN"/>
    <property type="match status" value="1"/>
</dbReference>
<protein>
    <recommendedName>
        <fullName evidence="2">ubiquitinyl hydrolase 1</fullName>
        <ecNumber evidence="2">3.4.19.12</ecNumber>
    </recommendedName>
</protein>
<dbReference type="EMBL" id="HG001893">
    <property type="protein sequence ID" value="CDF38030.1"/>
    <property type="molecule type" value="Genomic_DNA"/>
</dbReference>
<dbReference type="GeneID" id="17325614"/>
<keyword evidence="5 6" id="KW-0378">Hydrolase</keyword>
<evidence type="ECO:0000256" key="3">
    <source>
        <dbReference type="ARBA" id="ARBA00022670"/>
    </source>
</evidence>
<dbReference type="OMA" id="NCSPLMN"/>
<evidence type="ECO:0000256" key="2">
    <source>
        <dbReference type="ARBA" id="ARBA00012759"/>
    </source>
</evidence>
<feature type="active site" evidence="6">
    <location>
        <position position="137"/>
    </location>
</feature>
<dbReference type="PANTHER" id="PTHR13291:SF0">
    <property type="entry name" value="JOSEPHIN-LIKE PROTEIN"/>
    <property type="match status" value="1"/>
</dbReference>
<reference evidence="9" key="1">
    <citation type="journal article" date="2013" name="Proc. Natl. Acad. Sci. U.S.A.">
        <title>Genome structure and metabolic features in the red seaweed Chondrus crispus shed light on evolution of the Archaeplastida.</title>
        <authorList>
            <person name="Collen J."/>
            <person name="Porcel B."/>
            <person name="Carre W."/>
            <person name="Ball S.G."/>
            <person name="Chaparro C."/>
            <person name="Tonon T."/>
            <person name="Barbeyron T."/>
            <person name="Michel G."/>
            <person name="Noel B."/>
            <person name="Valentin K."/>
            <person name="Elias M."/>
            <person name="Artiguenave F."/>
            <person name="Arun A."/>
            <person name="Aury J.M."/>
            <person name="Barbosa-Neto J.F."/>
            <person name="Bothwell J.H."/>
            <person name="Bouget F.Y."/>
            <person name="Brillet L."/>
            <person name="Cabello-Hurtado F."/>
            <person name="Capella-Gutierrez S."/>
            <person name="Charrier B."/>
            <person name="Cladiere L."/>
            <person name="Cock J.M."/>
            <person name="Coelho S.M."/>
            <person name="Colleoni C."/>
            <person name="Czjzek M."/>
            <person name="Da Silva C."/>
            <person name="Delage L."/>
            <person name="Denoeud F."/>
            <person name="Deschamps P."/>
            <person name="Dittami S.M."/>
            <person name="Gabaldon T."/>
            <person name="Gachon C.M."/>
            <person name="Groisillier A."/>
            <person name="Herve C."/>
            <person name="Jabbari K."/>
            <person name="Katinka M."/>
            <person name="Kloareg B."/>
            <person name="Kowalczyk N."/>
            <person name="Labadie K."/>
            <person name="Leblanc C."/>
            <person name="Lopez P.J."/>
            <person name="McLachlan D.H."/>
            <person name="Meslet-Cladiere L."/>
            <person name="Moustafa A."/>
            <person name="Nehr Z."/>
            <person name="Nyvall Collen P."/>
            <person name="Panaud O."/>
            <person name="Partensky F."/>
            <person name="Poulain J."/>
            <person name="Rensing S.A."/>
            <person name="Rousvoal S."/>
            <person name="Samson G."/>
            <person name="Symeonidi A."/>
            <person name="Weissenbach J."/>
            <person name="Zambounis A."/>
            <person name="Wincker P."/>
            <person name="Boyen C."/>
        </authorList>
    </citation>
    <scope>NUCLEOTIDE SEQUENCE [LARGE SCALE GENOMIC DNA]</scope>
    <source>
        <strain evidence="9">cv. Stackhouse</strain>
    </source>
</reference>
<proteinExistence type="predicted"/>
<dbReference type="STRING" id="2769.R7QKX7"/>
<accession>R7QKX7</accession>
<feature type="active site" evidence="6">
    <location>
        <position position="152"/>
    </location>
</feature>
<organism evidence="8 9">
    <name type="scientific">Chondrus crispus</name>
    <name type="common">Carrageen Irish moss</name>
    <name type="synonym">Polymorpha crispa</name>
    <dbReference type="NCBI Taxonomy" id="2769"/>
    <lineage>
        <taxon>Eukaryota</taxon>
        <taxon>Rhodophyta</taxon>
        <taxon>Florideophyceae</taxon>
        <taxon>Rhodymeniophycidae</taxon>
        <taxon>Gigartinales</taxon>
        <taxon>Gigartinaceae</taxon>
        <taxon>Chondrus</taxon>
    </lineage>
</organism>
<dbReference type="GO" id="GO:0004843">
    <property type="term" value="F:cysteine-type deubiquitinase activity"/>
    <property type="evidence" value="ECO:0007669"/>
    <property type="project" value="UniProtKB-EC"/>
</dbReference>
<keyword evidence="4" id="KW-0833">Ubl conjugation pathway</keyword>
<dbReference type="SMART" id="SM01246">
    <property type="entry name" value="Josephin"/>
    <property type="match status" value="1"/>
</dbReference>
<evidence type="ECO:0000313" key="8">
    <source>
        <dbReference type="EMBL" id="CDF38030.1"/>
    </source>
</evidence>
<dbReference type="Gramene" id="CDF38030">
    <property type="protein sequence ID" value="CDF38030"/>
    <property type="gene ID" value="CHC_T00000525001"/>
</dbReference>
<name>R7QKX7_CHOCR</name>
<dbReference type="PANTHER" id="PTHR13291">
    <property type="entry name" value="JOSEPHIN 1, 2"/>
    <property type="match status" value="1"/>
</dbReference>
<evidence type="ECO:0000259" key="7">
    <source>
        <dbReference type="PROSITE" id="PS50957"/>
    </source>
</evidence>
<dbReference type="GO" id="GO:0006508">
    <property type="term" value="P:proteolysis"/>
    <property type="evidence" value="ECO:0007669"/>
    <property type="project" value="UniProtKB-KW"/>
</dbReference>
<dbReference type="RefSeq" id="XP_005717899.1">
    <property type="nucleotide sequence ID" value="XM_005717842.1"/>
</dbReference>
<evidence type="ECO:0000313" key="9">
    <source>
        <dbReference type="Proteomes" id="UP000012073"/>
    </source>
</evidence>
<dbReference type="OrthoDB" id="422700at2759"/>
<keyword evidence="9" id="KW-1185">Reference proteome</keyword>
<dbReference type="PhylomeDB" id="R7QKX7"/>
<dbReference type="Gene3D" id="3.90.70.40">
    <property type="match status" value="1"/>
</dbReference>
<dbReference type="EC" id="3.4.19.12" evidence="2"/>
<gene>
    <name evidence="8" type="ORF">CHC_T00000525001</name>
</gene>
<dbReference type="Pfam" id="PF02099">
    <property type="entry name" value="Josephin"/>
    <property type="match status" value="1"/>
</dbReference>